<sequence>METKLRKSQMERVRYRCGYVNGIEVDPKGTRGGLCLAWRNEIGVTLQSYSKRHIDVMVDNDEVKGRWRFTGFYGSSYVQDRDISWADLRNLYIGEETP</sequence>
<gene>
    <name evidence="1" type="ORF">J1N35_041801</name>
</gene>
<keyword evidence="2" id="KW-1185">Reference proteome</keyword>
<reference evidence="1 2" key="1">
    <citation type="journal article" date="2021" name="Plant Biotechnol. J.">
        <title>Multi-omics assisted identification of the key and species-specific regulatory components of drought-tolerant mechanisms in Gossypium stocksii.</title>
        <authorList>
            <person name="Yu D."/>
            <person name="Ke L."/>
            <person name="Zhang D."/>
            <person name="Wu Y."/>
            <person name="Sun Y."/>
            <person name="Mei J."/>
            <person name="Sun J."/>
            <person name="Sun Y."/>
        </authorList>
    </citation>
    <scope>NUCLEOTIDE SEQUENCE [LARGE SCALE GENOMIC DNA]</scope>
    <source>
        <strain evidence="2">cv. E1</strain>
        <tissue evidence="1">Leaf</tissue>
    </source>
</reference>
<dbReference type="AlphaFoldDB" id="A0A9D3UI58"/>
<name>A0A9D3UI58_9ROSI</name>
<dbReference type="Proteomes" id="UP000828251">
    <property type="component" value="Unassembled WGS sequence"/>
</dbReference>
<comment type="caution">
    <text evidence="1">The sequence shown here is derived from an EMBL/GenBank/DDBJ whole genome shotgun (WGS) entry which is preliminary data.</text>
</comment>
<dbReference type="OrthoDB" id="991388at2759"/>
<dbReference type="PANTHER" id="PTHR35218">
    <property type="entry name" value="RNASE H DOMAIN-CONTAINING PROTEIN"/>
    <property type="match status" value="1"/>
</dbReference>
<proteinExistence type="predicted"/>
<protein>
    <submittedName>
        <fullName evidence="1">Uncharacterized protein</fullName>
    </submittedName>
</protein>
<evidence type="ECO:0000313" key="2">
    <source>
        <dbReference type="Proteomes" id="UP000828251"/>
    </source>
</evidence>
<evidence type="ECO:0000313" key="1">
    <source>
        <dbReference type="EMBL" id="KAH1040058.1"/>
    </source>
</evidence>
<organism evidence="1 2">
    <name type="scientific">Gossypium stocksii</name>
    <dbReference type="NCBI Taxonomy" id="47602"/>
    <lineage>
        <taxon>Eukaryota</taxon>
        <taxon>Viridiplantae</taxon>
        <taxon>Streptophyta</taxon>
        <taxon>Embryophyta</taxon>
        <taxon>Tracheophyta</taxon>
        <taxon>Spermatophyta</taxon>
        <taxon>Magnoliopsida</taxon>
        <taxon>eudicotyledons</taxon>
        <taxon>Gunneridae</taxon>
        <taxon>Pentapetalae</taxon>
        <taxon>rosids</taxon>
        <taxon>malvids</taxon>
        <taxon>Malvales</taxon>
        <taxon>Malvaceae</taxon>
        <taxon>Malvoideae</taxon>
        <taxon>Gossypium</taxon>
    </lineage>
</organism>
<accession>A0A9D3UI58</accession>
<dbReference type="EMBL" id="JAIQCV010000012">
    <property type="protein sequence ID" value="KAH1040058.1"/>
    <property type="molecule type" value="Genomic_DNA"/>
</dbReference>
<dbReference type="PANTHER" id="PTHR35218:SF9">
    <property type="entry name" value="ENDONUCLEASE_EXONUCLEASE_PHOSPHATASE DOMAIN-CONTAINING PROTEIN"/>
    <property type="match status" value="1"/>
</dbReference>